<dbReference type="InterPro" id="IPR000863">
    <property type="entry name" value="Sulfotransferase_dom"/>
</dbReference>
<dbReference type="EMBL" id="RQTK01000059">
    <property type="protein sequence ID" value="RUS89312.1"/>
    <property type="molecule type" value="Genomic_DNA"/>
</dbReference>
<reference evidence="4 5" key="1">
    <citation type="submission" date="2019-01" db="EMBL/GenBank/DDBJ databases">
        <title>A draft genome assembly of the solar-powered sea slug Elysia chlorotica.</title>
        <authorList>
            <person name="Cai H."/>
            <person name="Li Q."/>
            <person name="Fang X."/>
            <person name="Li J."/>
            <person name="Curtis N.E."/>
            <person name="Altenburger A."/>
            <person name="Shibata T."/>
            <person name="Feng M."/>
            <person name="Maeda T."/>
            <person name="Schwartz J.A."/>
            <person name="Shigenobu S."/>
            <person name="Lundholm N."/>
            <person name="Nishiyama T."/>
            <person name="Yang H."/>
            <person name="Hasebe M."/>
            <person name="Li S."/>
            <person name="Pierce S.K."/>
            <person name="Wang J."/>
        </authorList>
    </citation>
    <scope>NUCLEOTIDE SEQUENCE [LARGE SCALE GENOMIC DNA]</scope>
    <source>
        <strain evidence="4">EC2010</strain>
        <tissue evidence="4">Whole organism of an adult</tissue>
    </source>
</reference>
<dbReference type="Proteomes" id="UP000271974">
    <property type="component" value="Unassembled WGS sequence"/>
</dbReference>
<gene>
    <name evidence="4" type="ORF">EGW08_002919</name>
</gene>
<keyword evidence="5" id="KW-1185">Reference proteome</keyword>
<evidence type="ECO:0000256" key="2">
    <source>
        <dbReference type="ARBA" id="ARBA00022679"/>
    </source>
</evidence>
<dbReference type="Pfam" id="PF00685">
    <property type="entry name" value="Sulfotransfer_1"/>
    <property type="match status" value="1"/>
</dbReference>
<dbReference type="AlphaFoldDB" id="A0A433U661"/>
<dbReference type="Gene3D" id="3.40.50.300">
    <property type="entry name" value="P-loop containing nucleotide triphosphate hydrolases"/>
    <property type="match status" value="1"/>
</dbReference>
<dbReference type="InterPro" id="IPR027417">
    <property type="entry name" value="P-loop_NTPase"/>
</dbReference>
<evidence type="ECO:0000259" key="3">
    <source>
        <dbReference type="Pfam" id="PF00685"/>
    </source>
</evidence>
<accession>A0A433U661</accession>
<comment type="similarity">
    <text evidence="1">Belongs to the sulfotransferase 1 family.</text>
</comment>
<protein>
    <recommendedName>
        <fullName evidence="3">Sulfotransferase domain-containing protein</fullName>
    </recommendedName>
</protein>
<dbReference type="OrthoDB" id="6089555at2759"/>
<comment type="caution">
    <text evidence="4">The sequence shown here is derived from an EMBL/GenBank/DDBJ whole genome shotgun (WGS) entry which is preliminary data.</text>
</comment>
<name>A0A433U661_ELYCH</name>
<feature type="domain" description="Sulfotransferase" evidence="3">
    <location>
        <begin position="74"/>
        <end position="306"/>
    </location>
</feature>
<organism evidence="4 5">
    <name type="scientific">Elysia chlorotica</name>
    <name type="common">Eastern emerald elysia</name>
    <name type="synonym">Sea slug</name>
    <dbReference type="NCBI Taxonomy" id="188477"/>
    <lineage>
        <taxon>Eukaryota</taxon>
        <taxon>Metazoa</taxon>
        <taxon>Spiralia</taxon>
        <taxon>Lophotrochozoa</taxon>
        <taxon>Mollusca</taxon>
        <taxon>Gastropoda</taxon>
        <taxon>Heterobranchia</taxon>
        <taxon>Euthyneura</taxon>
        <taxon>Panpulmonata</taxon>
        <taxon>Sacoglossa</taxon>
        <taxon>Placobranchoidea</taxon>
        <taxon>Plakobranchidae</taxon>
        <taxon>Elysia</taxon>
    </lineage>
</organism>
<proteinExistence type="inferred from homology"/>
<evidence type="ECO:0000313" key="4">
    <source>
        <dbReference type="EMBL" id="RUS89312.1"/>
    </source>
</evidence>
<dbReference type="PANTHER" id="PTHR11783">
    <property type="entry name" value="SULFOTRANSFERASE SULT"/>
    <property type="match status" value="1"/>
</dbReference>
<keyword evidence="2" id="KW-0808">Transferase</keyword>
<evidence type="ECO:0000256" key="1">
    <source>
        <dbReference type="ARBA" id="ARBA00005771"/>
    </source>
</evidence>
<dbReference type="GO" id="GO:0008146">
    <property type="term" value="F:sulfotransferase activity"/>
    <property type="evidence" value="ECO:0007669"/>
    <property type="project" value="InterPro"/>
</dbReference>
<sequence>METTADHQCLEEVFRQDTVTCANLVSKPCEPSKPEGTANIDMQKVDGVWYMKFNAVDDMAVHLRELRALHMRHDDVITCGFPRSGNHWCFELVNMILNQTTEFKADCFATNLLDIPRDLDLVPAPRNLVTHLRPRHFPAQVTKKNTKLIYIIRNPKDVLVSMYHMNSRFSYDTWRFRGSWSEFLKLHLAGDLPIGLWWDHVKNVEKFAKAHPNLPVHIFQYEKVRAQPVEEIRKLCHFLGRSDALAEKIARVTQFDNMKTKLGKITAMENMVFNEKGVVLRKGKIGDWKNCFSREQKERFDRAFEVNTVDSEWAKKVRPYMDLPSAI</sequence>
<evidence type="ECO:0000313" key="5">
    <source>
        <dbReference type="Proteomes" id="UP000271974"/>
    </source>
</evidence>
<dbReference type="SUPFAM" id="SSF52540">
    <property type="entry name" value="P-loop containing nucleoside triphosphate hydrolases"/>
    <property type="match status" value="1"/>
</dbReference>